<organism evidence="1 2">
    <name type="scientific">Trichoderma ghanense</name>
    <dbReference type="NCBI Taxonomy" id="65468"/>
    <lineage>
        <taxon>Eukaryota</taxon>
        <taxon>Fungi</taxon>
        <taxon>Dikarya</taxon>
        <taxon>Ascomycota</taxon>
        <taxon>Pezizomycotina</taxon>
        <taxon>Sordariomycetes</taxon>
        <taxon>Hypocreomycetidae</taxon>
        <taxon>Hypocreales</taxon>
        <taxon>Hypocreaceae</taxon>
        <taxon>Trichoderma</taxon>
    </lineage>
</organism>
<protein>
    <submittedName>
        <fullName evidence="1">Uncharacterized protein</fullName>
    </submittedName>
</protein>
<dbReference type="EMBL" id="PPTA01000002">
    <property type="protein sequence ID" value="TFB06288.1"/>
    <property type="molecule type" value="Genomic_DNA"/>
</dbReference>
<dbReference type="RefSeq" id="XP_073562489.1">
    <property type="nucleotide sequence ID" value="XM_073699135.1"/>
</dbReference>
<dbReference type="Proteomes" id="UP001642720">
    <property type="component" value="Unassembled WGS sequence"/>
</dbReference>
<evidence type="ECO:0000313" key="2">
    <source>
        <dbReference type="Proteomes" id="UP001642720"/>
    </source>
</evidence>
<reference evidence="1 2" key="1">
    <citation type="submission" date="2018-01" db="EMBL/GenBank/DDBJ databases">
        <title>Genome characterization of the sugarcane-associated fungus Trichoderma ghanense CCMA-1212 and their application in lignocelulose bioconversion.</title>
        <authorList>
            <person name="Steindorff A.S."/>
            <person name="Mendes T.D."/>
            <person name="Vilela E.S.D."/>
            <person name="Rodrigues D.S."/>
            <person name="Formighieri E.F."/>
            <person name="Melo I.S."/>
            <person name="Favaro L.C.L."/>
        </authorList>
    </citation>
    <scope>NUCLEOTIDE SEQUENCE [LARGE SCALE GENOMIC DNA]</scope>
    <source>
        <strain evidence="1 2">CCMA-1212</strain>
    </source>
</reference>
<proteinExistence type="predicted"/>
<accession>A0ABY2HDE7</accession>
<dbReference type="GeneID" id="300573585"/>
<gene>
    <name evidence="1" type="ORF">CCMA1212_001718</name>
</gene>
<name>A0ABY2HDE7_9HYPO</name>
<evidence type="ECO:0000313" key="1">
    <source>
        <dbReference type="EMBL" id="TFB06288.1"/>
    </source>
</evidence>
<sequence length="185" mass="20289">MCLYLDDDIQCHRGCTAVSLASHLWAHTKMRNFHLVAHPRSLSRPHSSLAVLAFPRRSWIGLSERPHRSEAPSAKPKLGAVAFINPFRLFGALICHADSLSSPDLLPTVTNLAIGSNKLMSKALSSVIDRPSCVVVAAKRKASTIIRRHTARRWTTEDATEPSVTAYKVDFGPVGVRTVQFPAEA</sequence>
<comment type="caution">
    <text evidence="1">The sequence shown here is derived from an EMBL/GenBank/DDBJ whole genome shotgun (WGS) entry which is preliminary data.</text>
</comment>
<keyword evidence="2" id="KW-1185">Reference proteome</keyword>